<protein>
    <submittedName>
        <fullName evidence="1">Uncharacterized protein</fullName>
    </submittedName>
</protein>
<dbReference type="Proteomes" id="UP001054945">
    <property type="component" value="Unassembled WGS sequence"/>
</dbReference>
<keyword evidence="2" id="KW-1185">Reference proteome</keyword>
<name>A0AAV4XKS4_CAEEX</name>
<evidence type="ECO:0000313" key="1">
    <source>
        <dbReference type="EMBL" id="GIY95695.1"/>
    </source>
</evidence>
<accession>A0AAV4XKS4</accession>
<organism evidence="1 2">
    <name type="scientific">Caerostris extrusa</name>
    <name type="common">Bark spider</name>
    <name type="synonym">Caerostris bankana</name>
    <dbReference type="NCBI Taxonomy" id="172846"/>
    <lineage>
        <taxon>Eukaryota</taxon>
        <taxon>Metazoa</taxon>
        <taxon>Ecdysozoa</taxon>
        <taxon>Arthropoda</taxon>
        <taxon>Chelicerata</taxon>
        <taxon>Arachnida</taxon>
        <taxon>Araneae</taxon>
        <taxon>Araneomorphae</taxon>
        <taxon>Entelegynae</taxon>
        <taxon>Araneoidea</taxon>
        <taxon>Araneidae</taxon>
        <taxon>Caerostris</taxon>
    </lineage>
</organism>
<gene>
    <name evidence="1" type="ORF">CEXT_490811</name>
</gene>
<evidence type="ECO:0000313" key="2">
    <source>
        <dbReference type="Proteomes" id="UP001054945"/>
    </source>
</evidence>
<sequence>MPLALGSNAYRGKYELKNTTLIRNQPATQMYLRHVFILLDGKSNAAISTSSSALELGLSNNKKSHEATLQE</sequence>
<proteinExistence type="predicted"/>
<reference evidence="1 2" key="1">
    <citation type="submission" date="2021-06" db="EMBL/GenBank/DDBJ databases">
        <title>Caerostris extrusa draft genome.</title>
        <authorList>
            <person name="Kono N."/>
            <person name="Arakawa K."/>
        </authorList>
    </citation>
    <scope>NUCLEOTIDE SEQUENCE [LARGE SCALE GENOMIC DNA]</scope>
</reference>
<comment type="caution">
    <text evidence="1">The sequence shown here is derived from an EMBL/GenBank/DDBJ whole genome shotgun (WGS) entry which is preliminary data.</text>
</comment>
<dbReference type="AlphaFoldDB" id="A0AAV4XKS4"/>
<dbReference type="EMBL" id="BPLR01017952">
    <property type="protein sequence ID" value="GIY95695.1"/>
    <property type="molecule type" value="Genomic_DNA"/>
</dbReference>